<dbReference type="InterPro" id="IPR050109">
    <property type="entry name" value="HTH-type_TetR-like_transc_reg"/>
</dbReference>
<dbReference type="Proteomes" id="UP000094487">
    <property type="component" value="Unassembled WGS sequence"/>
</dbReference>
<sequence length="222" mass="24387">MAVALDANGLHLVSVDYETTPTTQTVPRRRKRPEMRMETRTRLLDAAIGLIVAGGVAAASIRGICERAGFSQGAFYSYFASKDDLLFTLVEEHMANLARKFDMLVADTRYQTAEAILDTIGASLDALSVDASYSVLVVELHLHARRNAAFRARFEPVKIAYESAFAGVMSHLLRRTGLTPVIPSIQLARILLSLWSGLTLQESNDPPPSIQMRHVFAALAQD</sequence>
<dbReference type="STRING" id="1888892.BFL28_14210"/>
<evidence type="ECO:0000256" key="1">
    <source>
        <dbReference type="ARBA" id="ARBA00023125"/>
    </source>
</evidence>
<keyword evidence="1 2" id="KW-0238">DNA-binding</keyword>
<dbReference type="SUPFAM" id="SSF48498">
    <property type="entry name" value="Tetracyclin repressor-like, C-terminal domain"/>
    <property type="match status" value="1"/>
</dbReference>
<protein>
    <recommendedName>
        <fullName evidence="3">HTH tetR-type domain-containing protein</fullName>
    </recommendedName>
</protein>
<evidence type="ECO:0000256" key="2">
    <source>
        <dbReference type="PROSITE-ProRule" id="PRU00335"/>
    </source>
</evidence>
<gene>
    <name evidence="4" type="ORF">BFL28_14210</name>
</gene>
<dbReference type="PROSITE" id="PS50977">
    <property type="entry name" value="HTH_TETR_2"/>
    <property type="match status" value="1"/>
</dbReference>
<dbReference type="AlphaFoldDB" id="A0A1E3LX83"/>
<comment type="caution">
    <text evidence="4">The sequence shown here is derived from an EMBL/GenBank/DDBJ whole genome shotgun (WGS) entry which is preliminary data.</text>
</comment>
<dbReference type="SUPFAM" id="SSF46689">
    <property type="entry name" value="Homeodomain-like"/>
    <property type="match status" value="1"/>
</dbReference>
<name>A0A1E3LX83_9SPHN</name>
<organism evidence="4 5">
    <name type="scientific">Sphingomonas turrisvirgatae</name>
    <dbReference type="NCBI Taxonomy" id="1888892"/>
    <lineage>
        <taxon>Bacteria</taxon>
        <taxon>Pseudomonadati</taxon>
        <taxon>Pseudomonadota</taxon>
        <taxon>Alphaproteobacteria</taxon>
        <taxon>Sphingomonadales</taxon>
        <taxon>Sphingomonadaceae</taxon>
        <taxon>Sphingomonas</taxon>
    </lineage>
</organism>
<dbReference type="GO" id="GO:0000976">
    <property type="term" value="F:transcription cis-regulatory region binding"/>
    <property type="evidence" value="ECO:0007669"/>
    <property type="project" value="TreeGrafter"/>
</dbReference>
<dbReference type="InterPro" id="IPR001647">
    <property type="entry name" value="HTH_TetR"/>
</dbReference>
<dbReference type="Gene3D" id="1.10.357.10">
    <property type="entry name" value="Tetracycline Repressor, domain 2"/>
    <property type="match status" value="1"/>
</dbReference>
<feature type="domain" description="HTH tetR-type" evidence="3">
    <location>
        <begin position="37"/>
        <end position="97"/>
    </location>
</feature>
<evidence type="ECO:0000313" key="5">
    <source>
        <dbReference type="Proteomes" id="UP000094487"/>
    </source>
</evidence>
<evidence type="ECO:0000313" key="4">
    <source>
        <dbReference type="EMBL" id="ODP38397.1"/>
    </source>
</evidence>
<dbReference type="Pfam" id="PF00440">
    <property type="entry name" value="TetR_N"/>
    <property type="match status" value="1"/>
</dbReference>
<dbReference type="InterPro" id="IPR036271">
    <property type="entry name" value="Tet_transcr_reg_TetR-rel_C_sf"/>
</dbReference>
<keyword evidence="5" id="KW-1185">Reference proteome</keyword>
<dbReference type="PRINTS" id="PR00455">
    <property type="entry name" value="HTHTETR"/>
</dbReference>
<dbReference type="PANTHER" id="PTHR30055">
    <property type="entry name" value="HTH-TYPE TRANSCRIPTIONAL REGULATOR RUTR"/>
    <property type="match status" value="1"/>
</dbReference>
<dbReference type="GO" id="GO:0003700">
    <property type="term" value="F:DNA-binding transcription factor activity"/>
    <property type="evidence" value="ECO:0007669"/>
    <property type="project" value="TreeGrafter"/>
</dbReference>
<reference evidence="4 5" key="1">
    <citation type="submission" date="2016-08" db="EMBL/GenBank/DDBJ databases">
        <title>Draft genome of the agarase producing Sphingomonas sp. MCT13.</title>
        <authorList>
            <person name="D'Andrea M.M."/>
            <person name="Rossolini G.M."/>
            <person name="Thaller M.C."/>
        </authorList>
    </citation>
    <scope>NUCLEOTIDE SEQUENCE [LARGE SCALE GENOMIC DNA]</scope>
    <source>
        <strain evidence="4 5">MCT13</strain>
    </source>
</reference>
<proteinExistence type="predicted"/>
<dbReference type="InterPro" id="IPR009057">
    <property type="entry name" value="Homeodomain-like_sf"/>
</dbReference>
<evidence type="ECO:0000259" key="3">
    <source>
        <dbReference type="PROSITE" id="PS50977"/>
    </source>
</evidence>
<dbReference type="OrthoDB" id="7252896at2"/>
<accession>A0A1E3LX83</accession>
<dbReference type="RefSeq" id="WP_069319931.1">
    <property type="nucleotide sequence ID" value="NZ_MDDS01000015.1"/>
</dbReference>
<dbReference type="EMBL" id="MDDS01000015">
    <property type="protein sequence ID" value="ODP38397.1"/>
    <property type="molecule type" value="Genomic_DNA"/>
</dbReference>
<dbReference type="PANTHER" id="PTHR30055:SF241">
    <property type="entry name" value="TRANSCRIPTIONAL REGULATORY PROTEIN"/>
    <property type="match status" value="1"/>
</dbReference>
<feature type="DNA-binding region" description="H-T-H motif" evidence="2">
    <location>
        <begin position="60"/>
        <end position="79"/>
    </location>
</feature>